<organism evidence="11 12">
    <name type="scientific">Aquimarina aggregata</name>
    <dbReference type="NCBI Taxonomy" id="1642818"/>
    <lineage>
        <taxon>Bacteria</taxon>
        <taxon>Pseudomonadati</taxon>
        <taxon>Bacteroidota</taxon>
        <taxon>Flavobacteriia</taxon>
        <taxon>Flavobacteriales</taxon>
        <taxon>Flavobacteriaceae</taxon>
        <taxon>Aquimarina</taxon>
    </lineage>
</organism>
<reference evidence="11 12" key="1">
    <citation type="submission" date="2016-01" db="EMBL/GenBank/DDBJ databases">
        <title>The draft genome sequence of Aquimarina sp. RZW4-3-2.</title>
        <authorList>
            <person name="Wang Y."/>
        </authorList>
    </citation>
    <scope>NUCLEOTIDE SEQUENCE [LARGE SCALE GENOMIC DNA]</scope>
    <source>
        <strain evidence="11 12">RZW4-3-2</strain>
    </source>
</reference>
<keyword evidence="7" id="KW-0482">Metalloprotease</keyword>
<dbReference type="PANTHER" id="PTHR47466">
    <property type="match status" value="1"/>
</dbReference>
<evidence type="ECO:0000313" key="11">
    <source>
        <dbReference type="EMBL" id="KZS42960.1"/>
    </source>
</evidence>
<dbReference type="GO" id="GO:0008237">
    <property type="term" value="F:metallopeptidase activity"/>
    <property type="evidence" value="ECO:0007669"/>
    <property type="project" value="UniProtKB-KW"/>
</dbReference>
<name>A0A163D368_9FLAO</name>
<dbReference type="OrthoDB" id="6278496at2"/>
<keyword evidence="5" id="KW-0378">Hydrolase</keyword>
<dbReference type="PANTHER" id="PTHR47466:SF1">
    <property type="entry name" value="METALLOPROTEASE MEP1 (AFU_ORTHOLOGUE AFUA_1G07730)-RELATED"/>
    <property type="match status" value="1"/>
</dbReference>
<comment type="caution">
    <text evidence="11">The sequence shown here is derived from an EMBL/GenBank/DDBJ whole genome shotgun (WGS) entry which is preliminary data.</text>
</comment>
<keyword evidence="4" id="KW-0732">Signal</keyword>
<dbReference type="GO" id="GO:0046872">
    <property type="term" value="F:metal ion binding"/>
    <property type="evidence" value="ECO:0007669"/>
    <property type="project" value="UniProtKB-KW"/>
</dbReference>
<protein>
    <recommendedName>
        <fullName evidence="10">Peptidase M43 pregnancy-associated plasma-A domain-containing protein</fullName>
    </recommendedName>
</protein>
<accession>A0A163D368</accession>
<dbReference type="SUPFAM" id="SSF55486">
    <property type="entry name" value="Metalloproteases ('zincins'), catalytic domain"/>
    <property type="match status" value="1"/>
</dbReference>
<evidence type="ECO:0000256" key="1">
    <source>
        <dbReference type="ARBA" id="ARBA00008721"/>
    </source>
</evidence>
<evidence type="ECO:0000256" key="2">
    <source>
        <dbReference type="ARBA" id="ARBA00022670"/>
    </source>
</evidence>
<dbReference type="Pfam" id="PF05572">
    <property type="entry name" value="Peptidase_M43"/>
    <property type="match status" value="1"/>
</dbReference>
<evidence type="ECO:0000313" key="12">
    <source>
        <dbReference type="Proteomes" id="UP000076715"/>
    </source>
</evidence>
<dbReference type="AlphaFoldDB" id="A0A163D368"/>
<keyword evidence="9" id="KW-0175">Coiled coil</keyword>
<dbReference type="RefSeq" id="WP_066308301.1">
    <property type="nucleotide sequence ID" value="NZ_LQRT01000001.1"/>
</dbReference>
<comment type="similarity">
    <text evidence="1">Belongs to the peptidase M43B family.</text>
</comment>
<dbReference type="CDD" id="cd04275">
    <property type="entry name" value="ZnMc_pappalysin_like"/>
    <property type="match status" value="1"/>
</dbReference>
<keyword evidence="6" id="KW-0862">Zinc</keyword>
<dbReference type="GO" id="GO:0006508">
    <property type="term" value="P:proteolysis"/>
    <property type="evidence" value="ECO:0007669"/>
    <property type="project" value="UniProtKB-KW"/>
</dbReference>
<dbReference type="Gene3D" id="3.40.390.10">
    <property type="entry name" value="Collagenase (Catalytic Domain)"/>
    <property type="match status" value="1"/>
</dbReference>
<proteinExistence type="inferred from homology"/>
<dbReference type="EMBL" id="LQRT01000001">
    <property type="protein sequence ID" value="KZS42960.1"/>
    <property type="molecule type" value="Genomic_DNA"/>
</dbReference>
<keyword evidence="3" id="KW-0479">Metal-binding</keyword>
<evidence type="ECO:0000256" key="6">
    <source>
        <dbReference type="ARBA" id="ARBA00022833"/>
    </source>
</evidence>
<evidence type="ECO:0000256" key="4">
    <source>
        <dbReference type="ARBA" id="ARBA00022729"/>
    </source>
</evidence>
<evidence type="ECO:0000256" key="3">
    <source>
        <dbReference type="ARBA" id="ARBA00022723"/>
    </source>
</evidence>
<evidence type="ECO:0000256" key="8">
    <source>
        <dbReference type="ARBA" id="ARBA00023157"/>
    </source>
</evidence>
<evidence type="ECO:0000256" key="9">
    <source>
        <dbReference type="SAM" id="Coils"/>
    </source>
</evidence>
<dbReference type="Proteomes" id="UP000076715">
    <property type="component" value="Unassembled WGS sequence"/>
</dbReference>
<feature type="coiled-coil region" evidence="9">
    <location>
        <begin position="59"/>
        <end position="86"/>
    </location>
</feature>
<keyword evidence="8" id="KW-1015">Disulfide bond</keyword>
<evidence type="ECO:0000256" key="5">
    <source>
        <dbReference type="ARBA" id="ARBA00022801"/>
    </source>
</evidence>
<sequence>MKNDFLKGILLIAISLSLTYCSKDSSTEAIPETQNTQQNPKVYRNCGTSEHMAKAIAKNPKYKNTKNAIEKQVKQYETDLENGAKQRNITFTIPVVVHVIYKDKKDNISKEQIQSQIDVLNQDFSKKNTDAGQVPKSFSSLVADAGIQFKLDKVNRVSTKVDRWNGDDMKSSKKGGADAIDPKTKLNIWVCKIALDRGQEILGFAYFPGTVNSKIDGAVIQPQFFGTTGTVSAPFNKGRTGTHEIGHWLNLEHMWGPDATNNQKQCDLDDAVADTPNTGGPNFGCPTFPTKSCKTTDMTMNYMDYVDDKCMYMFSKGQSSRMRSTLVKGGARVSYVSK</sequence>
<feature type="domain" description="Peptidase M43 pregnancy-associated plasma-A" evidence="10">
    <location>
        <begin position="177"/>
        <end position="326"/>
    </location>
</feature>
<gene>
    <name evidence="11" type="ORF">AWE51_16555</name>
</gene>
<dbReference type="InterPro" id="IPR024079">
    <property type="entry name" value="MetalloPept_cat_dom_sf"/>
</dbReference>
<dbReference type="InterPro" id="IPR008754">
    <property type="entry name" value="Peptidase_M43"/>
</dbReference>
<evidence type="ECO:0000256" key="7">
    <source>
        <dbReference type="ARBA" id="ARBA00023049"/>
    </source>
</evidence>
<evidence type="ECO:0000259" key="10">
    <source>
        <dbReference type="Pfam" id="PF05572"/>
    </source>
</evidence>
<dbReference type="STRING" id="1642818.AWE51_16555"/>
<keyword evidence="2" id="KW-0645">Protease</keyword>
<keyword evidence="12" id="KW-1185">Reference proteome</keyword>